<organism evidence="3">
    <name type="scientific">marine sediment metagenome</name>
    <dbReference type="NCBI Taxonomy" id="412755"/>
    <lineage>
        <taxon>unclassified sequences</taxon>
        <taxon>metagenomes</taxon>
        <taxon>ecological metagenomes</taxon>
    </lineage>
</organism>
<dbReference type="InterPro" id="IPR007712">
    <property type="entry name" value="RelE/ParE_toxin"/>
</dbReference>
<dbReference type="PANTHER" id="PTHR33755">
    <property type="entry name" value="TOXIN PARE1-RELATED"/>
    <property type="match status" value="1"/>
</dbReference>
<dbReference type="EMBL" id="LAZR01030830">
    <property type="protein sequence ID" value="KKL55470.1"/>
    <property type="molecule type" value="Genomic_DNA"/>
</dbReference>
<protein>
    <recommendedName>
        <fullName evidence="4">Plasmid stabilization system protein</fullName>
    </recommendedName>
</protein>
<dbReference type="Gene3D" id="3.30.2310.20">
    <property type="entry name" value="RelE-like"/>
    <property type="match status" value="1"/>
</dbReference>
<evidence type="ECO:0000313" key="3">
    <source>
        <dbReference type="EMBL" id="KKL55470.1"/>
    </source>
</evidence>
<evidence type="ECO:0000256" key="1">
    <source>
        <dbReference type="ARBA" id="ARBA00006226"/>
    </source>
</evidence>
<dbReference type="InterPro" id="IPR035093">
    <property type="entry name" value="RelE/ParE_toxin_dom_sf"/>
</dbReference>
<reference evidence="3" key="1">
    <citation type="journal article" date="2015" name="Nature">
        <title>Complex archaea that bridge the gap between prokaryotes and eukaryotes.</title>
        <authorList>
            <person name="Spang A."/>
            <person name="Saw J.H."/>
            <person name="Jorgensen S.L."/>
            <person name="Zaremba-Niedzwiedzka K."/>
            <person name="Martijn J."/>
            <person name="Lind A.E."/>
            <person name="van Eijk R."/>
            <person name="Schleper C."/>
            <person name="Guy L."/>
            <person name="Ettema T.J."/>
        </authorList>
    </citation>
    <scope>NUCLEOTIDE SEQUENCE</scope>
</reference>
<comment type="caution">
    <text evidence="3">The sequence shown here is derived from an EMBL/GenBank/DDBJ whole genome shotgun (WGS) entry which is preliminary data.</text>
</comment>
<gene>
    <name evidence="3" type="ORF">LCGC14_2255090</name>
</gene>
<evidence type="ECO:0000256" key="2">
    <source>
        <dbReference type="ARBA" id="ARBA00022649"/>
    </source>
</evidence>
<name>A0A0F9FDW1_9ZZZZ</name>
<dbReference type="InterPro" id="IPR051803">
    <property type="entry name" value="TA_system_RelE-like_toxin"/>
</dbReference>
<accession>A0A0F9FDW1</accession>
<sequence>MARKVNWAYEATTDLEALAEYIARDSAFYASAFVQEIRDASRSLNEFSERGRIVPELGNPNIRELFVREYRLIYSIEESRVFILGLIHGKRDLRRLWEREKRKS</sequence>
<dbReference type="Pfam" id="PF05016">
    <property type="entry name" value="ParE_toxin"/>
    <property type="match status" value="1"/>
</dbReference>
<proteinExistence type="inferred from homology"/>
<comment type="similarity">
    <text evidence="1">Belongs to the RelE toxin family.</text>
</comment>
<dbReference type="AlphaFoldDB" id="A0A0F9FDW1"/>
<keyword evidence="2" id="KW-1277">Toxin-antitoxin system</keyword>
<evidence type="ECO:0008006" key="4">
    <source>
        <dbReference type="Google" id="ProtNLM"/>
    </source>
</evidence>